<organism evidence="14 15">
    <name type="scientific">Glaciimonas soli</name>
    <dbReference type="NCBI Taxonomy" id="2590999"/>
    <lineage>
        <taxon>Bacteria</taxon>
        <taxon>Pseudomonadati</taxon>
        <taxon>Pseudomonadota</taxon>
        <taxon>Betaproteobacteria</taxon>
        <taxon>Burkholderiales</taxon>
        <taxon>Oxalobacteraceae</taxon>
        <taxon>Glaciimonas</taxon>
    </lineage>
</organism>
<comment type="subcellular location">
    <subcellularLocation>
        <location evidence="1 10">Cell outer membrane</location>
        <topology evidence="1 10">Multi-pass membrane protein</topology>
    </subcellularLocation>
</comment>
<evidence type="ECO:0000313" key="14">
    <source>
        <dbReference type="EMBL" id="MQQ99912.1"/>
    </source>
</evidence>
<dbReference type="GO" id="GO:0009279">
    <property type="term" value="C:cell outer membrane"/>
    <property type="evidence" value="ECO:0007669"/>
    <property type="project" value="UniProtKB-SubCell"/>
</dbReference>
<evidence type="ECO:0000256" key="9">
    <source>
        <dbReference type="ARBA" id="ARBA00023237"/>
    </source>
</evidence>
<dbReference type="AlphaFoldDB" id="A0A843YQX2"/>
<dbReference type="Proteomes" id="UP000451565">
    <property type="component" value="Unassembled WGS sequence"/>
</dbReference>
<dbReference type="InterPro" id="IPR000531">
    <property type="entry name" value="Beta-barrel_TonB"/>
</dbReference>
<keyword evidence="5 10" id="KW-0812">Transmembrane</keyword>
<dbReference type="Pfam" id="PF00593">
    <property type="entry name" value="TonB_dep_Rec_b-barrel"/>
    <property type="match status" value="1"/>
</dbReference>
<evidence type="ECO:0000256" key="1">
    <source>
        <dbReference type="ARBA" id="ARBA00004571"/>
    </source>
</evidence>
<reference evidence="14 15" key="1">
    <citation type="submission" date="2019-10" db="EMBL/GenBank/DDBJ databases">
        <title>Glaciimonas soli sp. nov., a psychrophilic bacterium isolated from the forest soil of a high elevation mountain in Taiwan.</title>
        <authorList>
            <person name="Wang L.-T."/>
            <person name="Shieh W.Y."/>
        </authorList>
    </citation>
    <scope>NUCLEOTIDE SEQUENCE [LARGE SCALE GENOMIC DNA]</scope>
    <source>
        <strain evidence="14 15">GS1</strain>
    </source>
</reference>
<feature type="domain" description="TonB-dependent receptor-like beta-barrel" evidence="12">
    <location>
        <begin position="399"/>
        <end position="890"/>
    </location>
</feature>
<dbReference type="EMBL" id="WINI01000001">
    <property type="protein sequence ID" value="MQQ99912.1"/>
    <property type="molecule type" value="Genomic_DNA"/>
</dbReference>
<dbReference type="InterPro" id="IPR039426">
    <property type="entry name" value="TonB-dep_rcpt-like"/>
</dbReference>
<dbReference type="PANTHER" id="PTHR47234">
    <property type="match status" value="1"/>
</dbReference>
<dbReference type="Gene3D" id="2.170.130.10">
    <property type="entry name" value="TonB-dependent receptor, plug domain"/>
    <property type="match status" value="1"/>
</dbReference>
<evidence type="ECO:0000256" key="5">
    <source>
        <dbReference type="ARBA" id="ARBA00022692"/>
    </source>
</evidence>
<accession>A0A843YQX2</accession>
<evidence type="ECO:0000256" key="7">
    <source>
        <dbReference type="ARBA" id="ARBA00023136"/>
    </source>
</evidence>
<dbReference type="InterPro" id="IPR012910">
    <property type="entry name" value="Plug_dom"/>
</dbReference>
<evidence type="ECO:0000256" key="6">
    <source>
        <dbReference type="ARBA" id="ARBA00023077"/>
    </source>
</evidence>
<dbReference type="Gene3D" id="2.40.170.20">
    <property type="entry name" value="TonB-dependent receptor, beta-barrel domain"/>
    <property type="match status" value="1"/>
</dbReference>
<protein>
    <submittedName>
        <fullName evidence="14">TonB-dependent receptor</fullName>
    </submittedName>
</protein>
<dbReference type="InterPro" id="IPR037066">
    <property type="entry name" value="Plug_dom_sf"/>
</dbReference>
<evidence type="ECO:0000256" key="3">
    <source>
        <dbReference type="ARBA" id="ARBA00022448"/>
    </source>
</evidence>
<name>A0A843YQX2_9BURK</name>
<dbReference type="PROSITE" id="PS52016">
    <property type="entry name" value="TONB_DEPENDENT_REC_3"/>
    <property type="match status" value="1"/>
</dbReference>
<feature type="domain" description="TonB-dependent receptor plug" evidence="13">
    <location>
        <begin position="98"/>
        <end position="210"/>
    </location>
</feature>
<evidence type="ECO:0000259" key="12">
    <source>
        <dbReference type="Pfam" id="PF00593"/>
    </source>
</evidence>
<sequence>MMKERGLSKSLRLMFSGGMAVGLGLMAHSVLAQEVQAQAASSQIQAQGTVAQPVLLAQADGTQTAPAAPAAPAAVQKPDPSMQRVEITGSSIRRVASQSALPVTVMKVEDLAKTGVTTAEEALQTLSANQTSFTTSSNVGTSKTAGSSADLRGLGANHTLVLLNGRRLANAAFDGSSVDLNIIPIGALDRIEVLRDGASAIYGTDAIGGVINFITKKSYTGLNVSAEGIDPQQKGGSEKRVNVSGGYGDLDADGWNVWGTVDYHKQSQVLGSNRAISSAGGVNPNTGTTEASSFSPVANWFDTVTGAEGNPANASGCNFAHGVVAGTACRYNSQQTIAIVPDTEEISVLGRATIKLNEDNNLSFEYLHSQSKVNTLIAGEPQVGDFSGNPATDTVINSSSPYYAASGSTTGNPLSVTWRSVAGGQRMNQANNTTDRFVAALDGTIAGWDYKTGAVFAQSKAWDDLNGGYFDNSAIRAGLWDGIINPFGAQNAAGTAYLNAADLYGTYESAVTKTESLDFTASRTIATLPAGDLGFAIGAEVRHETAEYDVNDVLAAADSSIGTSPGTSTAGSRNVGAIFSELDVPIVKNLDMQLAARYDHYSDAGGTFNPKVALRWQPMDSLLFRGSYSTGFRAPSLYELHDPQGLTFTNSSYNDPVQCPNGVAIPGANASQACGQQFMKMQGGNENLKPEKSNTFTLGTVFEPVKSVTISLDYFNIEIKDQVSVVPEADIFADPVKYANLYVRNPNGSLDYVIDTNYNLGNTKTQGFDFGFAWAGPRTDWGKFGLSLDGTYVTKYEYQTEIGGPYINNLAVYSNGNPIFRWRHTATLNWSQGPWNAVVQQTFQTGYQDENENVTDGFVNHHVGAYQTFNASGTYTGFKNLTLTAGIKNIFNTGPQPSNVTDNFQYGYDARYNDPIGRAFFVRANYKFF</sequence>
<keyword evidence="7 10" id="KW-0472">Membrane</keyword>
<evidence type="ECO:0000256" key="2">
    <source>
        <dbReference type="ARBA" id="ARBA00009810"/>
    </source>
</evidence>
<keyword evidence="6 11" id="KW-0798">TonB box</keyword>
<evidence type="ECO:0000256" key="8">
    <source>
        <dbReference type="ARBA" id="ARBA00023170"/>
    </source>
</evidence>
<evidence type="ECO:0000313" key="15">
    <source>
        <dbReference type="Proteomes" id="UP000451565"/>
    </source>
</evidence>
<dbReference type="InterPro" id="IPR036942">
    <property type="entry name" value="Beta-barrel_TonB_sf"/>
</dbReference>
<keyword evidence="15" id="KW-1185">Reference proteome</keyword>
<comment type="caution">
    <text evidence="14">The sequence shown here is derived from an EMBL/GenBank/DDBJ whole genome shotgun (WGS) entry which is preliminary data.</text>
</comment>
<keyword evidence="9 10" id="KW-0998">Cell outer membrane</keyword>
<proteinExistence type="inferred from homology"/>
<evidence type="ECO:0000256" key="11">
    <source>
        <dbReference type="RuleBase" id="RU003357"/>
    </source>
</evidence>
<evidence type="ECO:0000256" key="4">
    <source>
        <dbReference type="ARBA" id="ARBA00022452"/>
    </source>
</evidence>
<keyword evidence="3 10" id="KW-0813">Transport</keyword>
<evidence type="ECO:0000256" key="10">
    <source>
        <dbReference type="PROSITE-ProRule" id="PRU01360"/>
    </source>
</evidence>
<keyword evidence="4 10" id="KW-1134">Transmembrane beta strand</keyword>
<evidence type="ECO:0000259" key="13">
    <source>
        <dbReference type="Pfam" id="PF07715"/>
    </source>
</evidence>
<dbReference type="Pfam" id="PF07715">
    <property type="entry name" value="Plug"/>
    <property type="match status" value="1"/>
</dbReference>
<dbReference type="CDD" id="cd01347">
    <property type="entry name" value="ligand_gated_channel"/>
    <property type="match status" value="1"/>
</dbReference>
<dbReference type="OrthoDB" id="8530571at2"/>
<keyword evidence="8 14" id="KW-0675">Receptor</keyword>
<gene>
    <name evidence="14" type="ORF">GEV47_04335</name>
</gene>
<dbReference type="SUPFAM" id="SSF56935">
    <property type="entry name" value="Porins"/>
    <property type="match status" value="1"/>
</dbReference>
<comment type="similarity">
    <text evidence="2 10 11">Belongs to the TonB-dependent receptor family.</text>
</comment>
<dbReference type="PANTHER" id="PTHR47234:SF2">
    <property type="entry name" value="TONB-DEPENDENT RECEPTOR"/>
    <property type="match status" value="1"/>
</dbReference>